<keyword evidence="2" id="KW-1133">Transmembrane helix</keyword>
<keyword evidence="2" id="KW-0472">Membrane</keyword>
<keyword evidence="4" id="KW-1185">Reference proteome</keyword>
<evidence type="ECO:0000256" key="2">
    <source>
        <dbReference type="SAM" id="Phobius"/>
    </source>
</evidence>
<feature type="compositionally biased region" description="Polar residues" evidence="1">
    <location>
        <begin position="211"/>
        <end position="225"/>
    </location>
</feature>
<dbReference type="Proteomes" id="UP001314205">
    <property type="component" value="Unassembled WGS sequence"/>
</dbReference>
<evidence type="ECO:0000256" key="1">
    <source>
        <dbReference type="SAM" id="MobiDB-lite"/>
    </source>
</evidence>
<protein>
    <submittedName>
        <fullName evidence="3">Uncharacterized protein</fullName>
    </submittedName>
</protein>
<keyword evidence="2" id="KW-0812">Transmembrane</keyword>
<dbReference type="AlphaFoldDB" id="A0AAV1LQN8"/>
<comment type="caution">
    <text evidence="3">The sequence shown here is derived from an EMBL/GenBank/DDBJ whole genome shotgun (WGS) entry which is preliminary data.</text>
</comment>
<name>A0AAV1LQN8_9NEOP</name>
<dbReference type="EMBL" id="CAVLGL010000093">
    <property type="protein sequence ID" value="CAK1596607.1"/>
    <property type="molecule type" value="Genomic_DNA"/>
</dbReference>
<dbReference type="InterPro" id="IPR022048">
    <property type="entry name" value="Envelope_fusion-like"/>
</dbReference>
<sequence>MFSKSNILYPTILTPKELYLELVENYRFLPESKQLPVPLILDNMHTILNISEISSYFNKEKVVFAVKIPIINPIHLNIYHNLPSLVAHDKNNPESYSTIIPSSKDIGISKDRSMYSFNNIVSKLPVVNLKNVNLDSLAYDDPEILKSLNSIIEKPHIVLYQKYYSGITIVIIVFIMCFIIYKMYKTCIHKKIMKSKENKTPEFKDIELDDSNPSNINTGPSLRIG</sequence>
<evidence type="ECO:0000313" key="4">
    <source>
        <dbReference type="Proteomes" id="UP001314205"/>
    </source>
</evidence>
<proteinExistence type="predicted"/>
<gene>
    <name evidence="3" type="ORF">PARMNEM_LOCUS15931</name>
</gene>
<dbReference type="Pfam" id="PF12259">
    <property type="entry name" value="Baculo_F"/>
    <property type="match status" value="1"/>
</dbReference>
<evidence type="ECO:0000313" key="3">
    <source>
        <dbReference type="EMBL" id="CAK1596607.1"/>
    </source>
</evidence>
<feature type="region of interest" description="Disordered" evidence="1">
    <location>
        <begin position="204"/>
        <end position="225"/>
    </location>
</feature>
<reference evidence="3 4" key="1">
    <citation type="submission" date="2023-11" db="EMBL/GenBank/DDBJ databases">
        <authorList>
            <person name="Hedman E."/>
            <person name="Englund M."/>
            <person name="Stromberg M."/>
            <person name="Nyberg Akerstrom W."/>
            <person name="Nylinder S."/>
            <person name="Jareborg N."/>
            <person name="Kallberg Y."/>
            <person name="Kronander E."/>
        </authorList>
    </citation>
    <scope>NUCLEOTIDE SEQUENCE [LARGE SCALE GENOMIC DNA]</scope>
</reference>
<feature type="transmembrane region" description="Helical" evidence="2">
    <location>
        <begin position="163"/>
        <end position="184"/>
    </location>
</feature>
<accession>A0AAV1LQN8</accession>
<organism evidence="3 4">
    <name type="scientific">Parnassius mnemosyne</name>
    <name type="common">clouded apollo</name>
    <dbReference type="NCBI Taxonomy" id="213953"/>
    <lineage>
        <taxon>Eukaryota</taxon>
        <taxon>Metazoa</taxon>
        <taxon>Ecdysozoa</taxon>
        <taxon>Arthropoda</taxon>
        <taxon>Hexapoda</taxon>
        <taxon>Insecta</taxon>
        <taxon>Pterygota</taxon>
        <taxon>Neoptera</taxon>
        <taxon>Endopterygota</taxon>
        <taxon>Lepidoptera</taxon>
        <taxon>Glossata</taxon>
        <taxon>Ditrysia</taxon>
        <taxon>Papilionoidea</taxon>
        <taxon>Papilionidae</taxon>
        <taxon>Parnassiinae</taxon>
        <taxon>Parnassini</taxon>
        <taxon>Parnassius</taxon>
        <taxon>Driopa</taxon>
    </lineage>
</organism>